<feature type="domain" description="DUF3741" evidence="2">
    <location>
        <begin position="244"/>
        <end position="274"/>
    </location>
</feature>
<evidence type="ECO:0000259" key="3">
    <source>
        <dbReference type="Pfam" id="PF14309"/>
    </source>
</evidence>
<feature type="region of interest" description="Disordered" evidence="1">
    <location>
        <begin position="542"/>
        <end position="562"/>
    </location>
</feature>
<feature type="compositionally biased region" description="Basic and acidic residues" evidence="1">
    <location>
        <begin position="430"/>
        <end position="441"/>
    </location>
</feature>
<dbReference type="InterPro" id="IPR022212">
    <property type="entry name" value="DUF3741"/>
</dbReference>
<name>A0A835QL88_VANPL</name>
<dbReference type="PANTHER" id="PTHR47212">
    <property type="entry name" value="ADHESIN-LIKE PROTEIN, PUTATIVE (DUF3741)-RELATED"/>
    <property type="match status" value="1"/>
</dbReference>
<feature type="region of interest" description="Disordered" evidence="1">
    <location>
        <begin position="35"/>
        <end position="69"/>
    </location>
</feature>
<dbReference type="InterPro" id="IPR025486">
    <property type="entry name" value="DUF4378"/>
</dbReference>
<evidence type="ECO:0008006" key="6">
    <source>
        <dbReference type="Google" id="ProtNLM"/>
    </source>
</evidence>
<feature type="compositionally biased region" description="Low complexity" evidence="1">
    <location>
        <begin position="48"/>
        <end position="60"/>
    </location>
</feature>
<dbReference type="PANTHER" id="PTHR47212:SF4">
    <property type="entry name" value="ADHESIN-LIKE PROTEIN, PUTATIVE (DUF3741)-RELATED"/>
    <property type="match status" value="1"/>
</dbReference>
<feature type="region of interest" description="Disordered" evidence="1">
    <location>
        <begin position="351"/>
        <end position="374"/>
    </location>
</feature>
<organism evidence="4 5">
    <name type="scientific">Vanilla planifolia</name>
    <name type="common">Vanilla</name>
    <dbReference type="NCBI Taxonomy" id="51239"/>
    <lineage>
        <taxon>Eukaryota</taxon>
        <taxon>Viridiplantae</taxon>
        <taxon>Streptophyta</taxon>
        <taxon>Embryophyta</taxon>
        <taxon>Tracheophyta</taxon>
        <taxon>Spermatophyta</taxon>
        <taxon>Magnoliopsida</taxon>
        <taxon>Liliopsida</taxon>
        <taxon>Asparagales</taxon>
        <taxon>Orchidaceae</taxon>
        <taxon>Vanilloideae</taxon>
        <taxon>Vanilleae</taxon>
        <taxon>Vanilla</taxon>
    </lineage>
</organism>
<dbReference type="AlphaFoldDB" id="A0A835QL88"/>
<sequence length="838" mass="94357">MAKKSKKRFPQWRKGNSGCMWGLISMFDFRQGRSTQRMLSGRKHDSARSSGVSYSRSNGSPPCNMVEKHGDDESLSIFSETEAEETDTINLGVANTNTFMEEMPSVQHKELSSNIEWKKNEFGHGSCAERNNNEAIGIGLECSKDNENRVSASQSLIYQQSDYPNVSEILSPNFDLSAFMANYCKSSFQSKVNQLQFDDKTEYCPFQNTANESLAAFQKALVDLTVACLRQESINSSKFVGCKEIQQTMEFTNALDLLDSNKDLLLKLLQDPNSSIRKHMQDLQNVYFSRFSTQNQSLGEVPVAKQLQKQSGHFFFRKRDRVPLENQSVEGADAKVVNRIVVLKPSPLGNQNPSNVVSKNPSLHAPQNLKNKGDMEKFSSHFSLKEIKRRLRNAVGANRKNRHPIAMDGIMHKIPYGKGMTAECGTRRRGAGENGEKESSVKEAEKKINLPMASKIVDERMAQVQYREAAFYDEARKHLAESLRIGSDRESLASIQVSNSLGRMLSFPGFNYLSPRLGSTIEKESVDASLFLCHSSEGIDIELSDPSKMKSQPDDDNSQETKNEIKEATEANDFMQIEEQGEIKTLPVSLTIEDDLPSGMIEEDESSVILEVEHSKEEFEPSIELTPIASSSVKTEESREAECSIENVGRPSPISVLERLYFEDVNSPSSMISENWINVERQMQIKEPQISLPTAASDSIDSEASLITCIEFDEASIFDDLEVSYGSLVNDPKLLFDSIDEVLAEIKLRHFSCTPWVSLIRPNLRMLQKQQDIVREACRKMNWHLDVQIPSTMEQAVGKDLDGGVWIDFHIDSENTINEIGNEILDHLFEETALEMWD</sequence>
<feature type="region of interest" description="Disordered" evidence="1">
    <location>
        <begin position="422"/>
        <end position="441"/>
    </location>
</feature>
<dbReference type="Pfam" id="PF14309">
    <property type="entry name" value="DUF4378"/>
    <property type="match status" value="1"/>
</dbReference>
<dbReference type="OrthoDB" id="770239at2759"/>
<gene>
    <name evidence="4" type="ORF">HPP92_014350</name>
</gene>
<evidence type="ECO:0000313" key="5">
    <source>
        <dbReference type="Proteomes" id="UP000639772"/>
    </source>
</evidence>
<proteinExistence type="predicted"/>
<reference evidence="4 5" key="1">
    <citation type="journal article" date="2020" name="Nat. Food">
        <title>A phased Vanilla planifolia genome enables genetic improvement of flavour and production.</title>
        <authorList>
            <person name="Hasing T."/>
            <person name="Tang H."/>
            <person name="Brym M."/>
            <person name="Khazi F."/>
            <person name="Huang T."/>
            <person name="Chambers A.H."/>
        </authorList>
    </citation>
    <scope>NUCLEOTIDE SEQUENCE [LARGE SCALE GENOMIC DNA]</scope>
    <source>
        <tissue evidence="4">Leaf</tissue>
    </source>
</reference>
<dbReference type="EMBL" id="JADCNM010000007">
    <property type="protein sequence ID" value="KAG0474664.1"/>
    <property type="molecule type" value="Genomic_DNA"/>
</dbReference>
<evidence type="ECO:0000313" key="4">
    <source>
        <dbReference type="EMBL" id="KAG0474664.1"/>
    </source>
</evidence>
<comment type="caution">
    <text evidence="4">The sequence shown here is derived from an EMBL/GenBank/DDBJ whole genome shotgun (WGS) entry which is preliminary data.</text>
</comment>
<feature type="domain" description="DUF4378" evidence="3">
    <location>
        <begin position="715"/>
        <end position="831"/>
    </location>
</feature>
<accession>A0A835QL88</accession>
<dbReference type="Pfam" id="PF12552">
    <property type="entry name" value="DUF3741"/>
    <property type="match status" value="1"/>
</dbReference>
<dbReference type="Proteomes" id="UP000639772">
    <property type="component" value="Chromosome 7"/>
</dbReference>
<evidence type="ECO:0000259" key="2">
    <source>
        <dbReference type="Pfam" id="PF12552"/>
    </source>
</evidence>
<evidence type="ECO:0000256" key="1">
    <source>
        <dbReference type="SAM" id="MobiDB-lite"/>
    </source>
</evidence>
<feature type="compositionally biased region" description="Polar residues" evidence="1">
    <location>
        <begin position="351"/>
        <end position="361"/>
    </location>
</feature>
<protein>
    <recommendedName>
        <fullName evidence="6">DUF4378 domain-containing protein</fullName>
    </recommendedName>
</protein>
<feature type="compositionally biased region" description="Basic and acidic residues" evidence="1">
    <location>
        <begin position="545"/>
        <end position="562"/>
    </location>
</feature>